<organism evidence="13">
    <name type="scientific">Escherichia coli</name>
    <dbReference type="NCBI Taxonomy" id="562"/>
    <lineage>
        <taxon>Bacteria</taxon>
        <taxon>Pseudomonadati</taxon>
        <taxon>Pseudomonadota</taxon>
        <taxon>Gammaproteobacteria</taxon>
        <taxon>Enterobacterales</taxon>
        <taxon>Enterobacteriaceae</taxon>
        <taxon>Escherichia</taxon>
    </lineage>
</organism>
<evidence type="ECO:0000313" key="13">
    <source>
        <dbReference type="EMBL" id="AJR19419.1"/>
    </source>
</evidence>
<evidence type="ECO:0000256" key="9">
    <source>
        <dbReference type="RuleBase" id="RU004190"/>
    </source>
</evidence>
<dbReference type="GO" id="GO:0004475">
    <property type="term" value="F:mannose-1-phosphate guanylyltransferase (GTP) activity"/>
    <property type="evidence" value="ECO:0007669"/>
    <property type="project" value="UniProtKB-EC"/>
</dbReference>
<reference evidence="13" key="2">
    <citation type="journal article" date="2016" name="PLoS ONE">
        <title>Comparison of O-Antigen Gene Clusters of All O-Serogroups of Escherichia coli and Proposal for Adopting a New Nomenclature for O-Typing.</title>
        <authorList>
            <person name="DebRoy C."/>
            <person name="Fratamico P.M."/>
            <person name="Yan X."/>
            <person name="Baranzoni G."/>
            <person name="Liu Y."/>
            <person name="Needleman D.S."/>
            <person name="Tebbs R."/>
            <person name="O'Connell C.D."/>
            <person name="Allred A."/>
            <person name="Swimley M."/>
            <person name="Mwangi M."/>
            <person name="Kapur V."/>
            <person name="Raygoza Garay J.A."/>
            <person name="Roberts E.L."/>
            <person name="Katani R."/>
        </authorList>
    </citation>
    <scope>NUCLEOTIDE SEQUENCE</scope>
    <source>
        <strain evidence="13">F6432</strain>
    </source>
</reference>
<dbReference type="EC" id="2.7.7.13" evidence="3"/>
<dbReference type="GO" id="GO:0016853">
    <property type="term" value="F:isomerase activity"/>
    <property type="evidence" value="ECO:0007669"/>
    <property type="project" value="UniProtKB-KW"/>
</dbReference>
<comment type="catalytic activity">
    <reaction evidence="8">
        <text>alpha-D-mannose 1-phosphate + GTP + H(+) = GDP-alpha-D-mannose + diphosphate</text>
        <dbReference type="Rhea" id="RHEA:15229"/>
        <dbReference type="ChEBI" id="CHEBI:15378"/>
        <dbReference type="ChEBI" id="CHEBI:33019"/>
        <dbReference type="ChEBI" id="CHEBI:37565"/>
        <dbReference type="ChEBI" id="CHEBI:57527"/>
        <dbReference type="ChEBI" id="CHEBI:58409"/>
        <dbReference type="EC" id="2.7.7.13"/>
    </reaction>
</comment>
<evidence type="ECO:0000259" key="12">
    <source>
        <dbReference type="Pfam" id="PF22640"/>
    </source>
</evidence>
<accession>A0A0D3QTV1</accession>
<dbReference type="InterPro" id="IPR001538">
    <property type="entry name" value="Man6P_isomerase-2_C"/>
</dbReference>
<evidence type="ECO:0000256" key="1">
    <source>
        <dbReference type="ARBA" id="ARBA00004823"/>
    </source>
</evidence>
<name>A0A0D3QTV1_ECOLX</name>
<dbReference type="SUPFAM" id="SSF53448">
    <property type="entry name" value="Nucleotide-diphospho-sugar transferases"/>
    <property type="match status" value="1"/>
</dbReference>
<dbReference type="GO" id="GO:0009298">
    <property type="term" value="P:GDP-mannose biosynthetic process"/>
    <property type="evidence" value="ECO:0007669"/>
    <property type="project" value="UniProtKB-UniPathway"/>
</dbReference>
<dbReference type="PANTHER" id="PTHR46390:SF1">
    <property type="entry name" value="MANNOSE-1-PHOSPHATE GUANYLYLTRANSFERASE"/>
    <property type="match status" value="1"/>
</dbReference>
<dbReference type="InterPro" id="IPR029044">
    <property type="entry name" value="Nucleotide-diphossugar_trans"/>
</dbReference>
<dbReference type="EMBL" id="KP710594">
    <property type="protein sequence ID" value="AJR19419.1"/>
    <property type="molecule type" value="Genomic_DNA"/>
</dbReference>
<dbReference type="CDD" id="cd02213">
    <property type="entry name" value="cupin_PMI_typeII_C"/>
    <property type="match status" value="1"/>
</dbReference>
<dbReference type="NCBIfam" id="TIGR01479">
    <property type="entry name" value="GMP_PMI"/>
    <property type="match status" value="1"/>
</dbReference>
<dbReference type="AlphaFoldDB" id="A0A0D3QTV1"/>
<dbReference type="InterPro" id="IPR005835">
    <property type="entry name" value="NTP_transferase_dom"/>
</dbReference>
<keyword evidence="6" id="KW-0547">Nucleotide-binding</keyword>
<feature type="domain" description="Nucleotidyl transferase" evidence="10">
    <location>
        <begin position="4"/>
        <end position="283"/>
    </location>
</feature>
<dbReference type="GO" id="GO:0000271">
    <property type="term" value="P:polysaccharide biosynthetic process"/>
    <property type="evidence" value="ECO:0007669"/>
    <property type="project" value="InterPro"/>
</dbReference>
<gene>
    <name evidence="13" type="primary">manC</name>
</gene>
<dbReference type="FunFam" id="3.90.550.10:FF:000046">
    <property type="entry name" value="Mannose-1-phosphate guanylyltransferase (GDP)"/>
    <property type="match status" value="1"/>
</dbReference>
<evidence type="ECO:0000256" key="5">
    <source>
        <dbReference type="ARBA" id="ARBA00022695"/>
    </source>
</evidence>
<evidence type="ECO:0000256" key="4">
    <source>
        <dbReference type="ARBA" id="ARBA00022679"/>
    </source>
</evidence>
<dbReference type="SUPFAM" id="SSF51182">
    <property type="entry name" value="RmlC-like cupins"/>
    <property type="match status" value="1"/>
</dbReference>
<dbReference type="RefSeq" id="WP_044687400.1">
    <property type="nucleotide sequence ID" value="NZ_BFTP01000010.1"/>
</dbReference>
<comment type="pathway">
    <text evidence="1">Nucleotide-sugar biosynthesis; GDP-alpha-D-mannose biosynthesis; GDP-alpha-D-mannose from alpha-D-mannose 1-phosphate (GTP route): step 1/1.</text>
</comment>
<dbReference type="FunFam" id="2.60.120.10:FF:000032">
    <property type="entry name" value="Mannose-1-phosphate guanylyltransferase/mannose-6-phosphate isomerase"/>
    <property type="match status" value="1"/>
</dbReference>
<dbReference type="Pfam" id="PF00483">
    <property type="entry name" value="NTP_transferase"/>
    <property type="match status" value="1"/>
</dbReference>
<comment type="similarity">
    <text evidence="2 9">Belongs to the mannose-6-phosphate isomerase type 2 family.</text>
</comment>
<evidence type="ECO:0000256" key="6">
    <source>
        <dbReference type="ARBA" id="ARBA00022741"/>
    </source>
</evidence>
<reference evidence="13" key="1">
    <citation type="submission" date="2015-01" db="EMBL/GenBank/DDBJ databases">
        <authorList>
            <person name="Xiang T."/>
            <person name="Song Y."/>
            <person name="Huang L."/>
            <person name="Wang B."/>
            <person name="Wu P."/>
        </authorList>
    </citation>
    <scope>NUCLEOTIDE SEQUENCE</scope>
    <source>
        <strain evidence="13">F6432</strain>
    </source>
</reference>
<dbReference type="InterPro" id="IPR051161">
    <property type="entry name" value="Mannose-6P_isomerase_type2"/>
</dbReference>
<dbReference type="PANTHER" id="PTHR46390">
    <property type="entry name" value="MANNOSE-1-PHOSPHATE GUANYLYLTRANSFERASE"/>
    <property type="match status" value="1"/>
</dbReference>
<dbReference type="UniPathway" id="UPA00126">
    <property type="reaction ID" value="UER00930"/>
</dbReference>
<evidence type="ECO:0000256" key="7">
    <source>
        <dbReference type="ARBA" id="ARBA00023134"/>
    </source>
</evidence>
<keyword evidence="4 13" id="KW-0808">Transferase</keyword>
<dbReference type="Gene3D" id="3.90.550.10">
    <property type="entry name" value="Spore Coat Polysaccharide Biosynthesis Protein SpsA, Chain A"/>
    <property type="match status" value="1"/>
</dbReference>
<protein>
    <recommendedName>
        <fullName evidence="3">mannose-1-phosphate guanylyltransferase</fullName>
        <ecNumber evidence="3">2.7.7.13</ecNumber>
    </recommendedName>
</protein>
<dbReference type="GO" id="GO:0005525">
    <property type="term" value="F:GTP binding"/>
    <property type="evidence" value="ECO:0007669"/>
    <property type="project" value="UniProtKB-KW"/>
</dbReference>
<feature type="domain" description="Mannose-6-phosphate isomerase type II C-terminal" evidence="11">
    <location>
        <begin position="349"/>
        <end position="462"/>
    </location>
</feature>
<keyword evidence="7" id="KW-0342">GTP-binding</keyword>
<keyword evidence="5 13" id="KW-0548">Nucleotidyltransferase</keyword>
<dbReference type="InterPro" id="IPR054566">
    <property type="entry name" value="ManC/GMP-like_b-helix"/>
</dbReference>
<dbReference type="InterPro" id="IPR014710">
    <property type="entry name" value="RmlC-like_jellyroll"/>
</dbReference>
<evidence type="ECO:0000256" key="3">
    <source>
        <dbReference type="ARBA" id="ARBA00012387"/>
    </source>
</evidence>
<proteinExistence type="inferred from homology"/>
<dbReference type="InterPro" id="IPR011051">
    <property type="entry name" value="RmlC_Cupin_sf"/>
</dbReference>
<dbReference type="Pfam" id="PF01050">
    <property type="entry name" value="MannoseP_isomer"/>
    <property type="match status" value="1"/>
</dbReference>
<feature type="domain" description="MannoseP isomerase/GMP-like beta-helix" evidence="12">
    <location>
        <begin position="291"/>
        <end position="345"/>
    </location>
</feature>
<dbReference type="InterPro" id="IPR049577">
    <property type="entry name" value="GMPP_N"/>
</dbReference>
<dbReference type="Pfam" id="PF22640">
    <property type="entry name" value="ManC_GMP_beta-helix"/>
    <property type="match status" value="1"/>
</dbReference>
<dbReference type="CDD" id="cd02509">
    <property type="entry name" value="GDP-M1P_Guanylyltransferase"/>
    <property type="match status" value="1"/>
</dbReference>
<evidence type="ECO:0000256" key="8">
    <source>
        <dbReference type="ARBA" id="ARBA00047343"/>
    </source>
</evidence>
<evidence type="ECO:0000259" key="11">
    <source>
        <dbReference type="Pfam" id="PF01050"/>
    </source>
</evidence>
<keyword evidence="13" id="KW-0413">Isomerase</keyword>
<dbReference type="InterPro" id="IPR006375">
    <property type="entry name" value="Man1P_GuaTrfase/Man6P_Isoase"/>
</dbReference>
<dbReference type="Gene3D" id="2.60.120.10">
    <property type="entry name" value="Jelly Rolls"/>
    <property type="match status" value="1"/>
</dbReference>
<evidence type="ECO:0000256" key="2">
    <source>
        <dbReference type="ARBA" id="ARBA00006115"/>
    </source>
</evidence>
<sequence length="465" mass="52190">MILPVIMAGGSGSRLWPLSRTHYPKQFHCLVKETSLLIDTFKRLDNLQHKEPLIICNEEHRFLVAEQLRSEKRNTSGIILEPQGRNTCPAIALAAFYASRHGDDPYLLILAADHAIGDEDKFIDSISTALACAANDKLVTFGIVPTAPETGYGYIKKGNKIADCVFKVDSFKEKPCKELAQSYLESGDFLWNSGMFLFKASIFLNELKIKEPEIYSQCLEAIINSHSDSNFTYIDHAIFSQCKDVSVDYAIMEKTDKCAVVPMNANWSDVGSWSSLWEISSKDSMLNHTHGDVIAIDSKRNYIRSESAITATLGVNDLIIVNTHDALLVANRESVQDVKKIISELKKDNRRELSLFKNEYRPWGEIERIDKNDGYIVNRITISPGANISKQVHYHRSEHWIVVSGTAKVTIEDDLFILTENESTFIRAGQMHSITNPGIVPLIIIEIQAGSYISDADIYRIAEGN</sequence>
<evidence type="ECO:0000259" key="10">
    <source>
        <dbReference type="Pfam" id="PF00483"/>
    </source>
</evidence>